<accession>A0ABU7U572</accession>
<gene>
    <name evidence="2" type="ORF">DOFOFD_08510</name>
</gene>
<protein>
    <submittedName>
        <fullName evidence="2">Uncharacterized protein</fullName>
    </submittedName>
</protein>
<keyword evidence="3" id="KW-1185">Reference proteome</keyword>
<dbReference type="Pfam" id="PF02917">
    <property type="entry name" value="Pertussis_S1"/>
    <property type="match status" value="1"/>
</dbReference>
<dbReference type="InterPro" id="IPR003898">
    <property type="entry name" value="Borpert_toxA"/>
</dbReference>
<keyword evidence="1" id="KW-0732">Signal</keyword>
<feature type="chain" id="PRO_5045215344" evidence="1">
    <location>
        <begin position="22"/>
        <end position="266"/>
    </location>
</feature>
<proteinExistence type="predicted"/>
<evidence type="ECO:0000256" key="1">
    <source>
        <dbReference type="SAM" id="SignalP"/>
    </source>
</evidence>
<evidence type="ECO:0000313" key="3">
    <source>
        <dbReference type="Proteomes" id="UP001312908"/>
    </source>
</evidence>
<dbReference type="Proteomes" id="UP001312908">
    <property type="component" value="Unassembled WGS sequence"/>
</dbReference>
<comment type="caution">
    <text evidence="2">The sequence shown here is derived from an EMBL/GenBank/DDBJ whole genome shotgun (WGS) entry which is preliminary data.</text>
</comment>
<name>A0ABU7U572_9PROT</name>
<dbReference type="Gene3D" id="3.90.210.10">
    <property type="entry name" value="Heat-Labile Enterotoxin, subunit A"/>
    <property type="match status" value="1"/>
</dbReference>
<dbReference type="EMBL" id="JAWJZY010000003">
    <property type="protein sequence ID" value="MEE8659052.1"/>
    <property type="molecule type" value="Genomic_DNA"/>
</dbReference>
<dbReference type="RefSeq" id="WP_394819916.1">
    <property type="nucleotide sequence ID" value="NZ_JAWJZY010000003.1"/>
</dbReference>
<reference evidence="2 3" key="1">
    <citation type="submission" date="2023-10" db="EMBL/GenBank/DDBJ databases">
        <title>Sorlinia euscelidii gen. nov., sp. nov., an acetic acid bacteria isolated from the gut of Euscelidius variegatus emitter.</title>
        <authorList>
            <person name="Michoud G."/>
            <person name="Marasco R."/>
            <person name="Seferji K."/>
            <person name="Gonella E."/>
            <person name="Garuglieri E."/>
            <person name="Alma A."/>
            <person name="Mapelli F."/>
            <person name="Borin S."/>
            <person name="Daffonchio D."/>
            <person name="Crotti E."/>
        </authorList>
    </citation>
    <scope>NUCLEOTIDE SEQUENCE [LARGE SCALE GENOMIC DNA]</scope>
    <source>
        <strain evidence="2 3">EV16P</strain>
    </source>
</reference>
<feature type="signal peptide" evidence="1">
    <location>
        <begin position="1"/>
        <end position="21"/>
    </location>
</feature>
<sequence length="266" mass="29397">MKLRYALALITILFVPQISHAQYPIVAVFRFSGRPPADVFVNGFTAEGNDNDLLRFASGASLEDQTSAYIPTTASMIFALDLYRRFYQYHPDTEIYLYAIRPTTNFHSLSISLHWAMTILPDPVARQEAQTLLLSRQRFHEWVAVGSITPNQIGGAQRLHVVNGSVLADPPERNPNYEFLPPSANLNPSPFHDAVYQEVQLADGAVGMFLLPASLNNMGCDRAPQRSKVARDDSCLPTQKLSFEALRSKTIAGMIASGILPAHAPV</sequence>
<dbReference type="SUPFAM" id="SSF56399">
    <property type="entry name" value="ADP-ribosylation"/>
    <property type="match status" value="1"/>
</dbReference>
<organism evidence="2 3">
    <name type="scientific">Sorlinia euscelidii</name>
    <dbReference type="NCBI Taxonomy" id="3081148"/>
    <lineage>
        <taxon>Bacteria</taxon>
        <taxon>Pseudomonadati</taxon>
        <taxon>Pseudomonadota</taxon>
        <taxon>Alphaproteobacteria</taxon>
        <taxon>Acetobacterales</taxon>
        <taxon>Acetobacteraceae</taxon>
        <taxon>Sorlinia</taxon>
    </lineage>
</organism>
<evidence type="ECO:0000313" key="2">
    <source>
        <dbReference type="EMBL" id="MEE8659052.1"/>
    </source>
</evidence>